<reference evidence="3" key="1">
    <citation type="journal article" date="2014" name="Genome Biol.">
        <title>Genome analysis of a major urban malaria vector mosquito, Anopheles stephensi.</title>
        <authorList>
            <person name="Jiang X."/>
            <person name="Peery A."/>
            <person name="Hall A.B."/>
            <person name="Sharma A."/>
            <person name="Chen X.G."/>
            <person name="Waterhouse R.M."/>
            <person name="Komissarov A."/>
            <person name="Riehle M.M."/>
            <person name="Shouche Y."/>
            <person name="Sharakhova M.V."/>
            <person name="Lawson D."/>
            <person name="Pakpour N."/>
            <person name="Arensburger P."/>
            <person name="Davidson V.L."/>
            <person name="Eiglmeier K."/>
            <person name="Emrich S."/>
            <person name="George P."/>
            <person name="Kennedy R.C."/>
            <person name="Mane S.P."/>
            <person name="Maslen G."/>
            <person name="Oringanje C."/>
            <person name="Qi Y."/>
            <person name="Settlage R."/>
            <person name="Tojo M."/>
            <person name="Tubio J.M."/>
            <person name="Unger M.F."/>
            <person name="Wang B."/>
            <person name="Vernick K.D."/>
            <person name="Ribeiro J.M."/>
            <person name="James A.A."/>
            <person name="Michel K."/>
            <person name="Riehle M.A."/>
            <person name="Luckhart S."/>
            <person name="Sharakhov I.V."/>
            <person name="Tu Z."/>
        </authorList>
    </citation>
    <scope>NUCLEOTIDE SEQUENCE [LARGE SCALE GENOMIC DNA]</scope>
    <source>
        <strain evidence="3">Indian</strain>
    </source>
</reference>
<feature type="compositionally biased region" description="Polar residues" evidence="1">
    <location>
        <begin position="530"/>
        <end position="543"/>
    </location>
</feature>
<dbReference type="VEuPathDB" id="VectorBase:ASTEI20_035773"/>
<feature type="compositionally biased region" description="Polar residues" evidence="1">
    <location>
        <begin position="195"/>
        <end position="210"/>
    </location>
</feature>
<feature type="compositionally biased region" description="Polar residues" evidence="1">
    <location>
        <begin position="332"/>
        <end position="349"/>
    </location>
</feature>
<feature type="compositionally biased region" description="Low complexity" evidence="1">
    <location>
        <begin position="513"/>
        <end position="524"/>
    </location>
</feature>
<feature type="compositionally biased region" description="Basic and acidic residues" evidence="1">
    <location>
        <begin position="96"/>
        <end position="107"/>
    </location>
</feature>
<organism evidence="2 3">
    <name type="scientific">Anopheles stephensi</name>
    <name type="common">Indo-Pakistan malaria mosquito</name>
    <dbReference type="NCBI Taxonomy" id="30069"/>
    <lineage>
        <taxon>Eukaryota</taxon>
        <taxon>Metazoa</taxon>
        <taxon>Ecdysozoa</taxon>
        <taxon>Arthropoda</taxon>
        <taxon>Hexapoda</taxon>
        <taxon>Insecta</taxon>
        <taxon>Pterygota</taxon>
        <taxon>Neoptera</taxon>
        <taxon>Endopterygota</taxon>
        <taxon>Diptera</taxon>
        <taxon>Nematocera</taxon>
        <taxon>Culicoidea</taxon>
        <taxon>Culicidae</taxon>
        <taxon>Anophelinae</taxon>
        <taxon>Anopheles</taxon>
    </lineage>
</organism>
<keyword evidence="3" id="KW-1185">Reference proteome</keyword>
<proteinExistence type="predicted"/>
<feature type="compositionally biased region" description="Polar residues" evidence="1">
    <location>
        <begin position="158"/>
        <end position="188"/>
    </location>
</feature>
<dbReference type="AlphaFoldDB" id="A0A182YFX2"/>
<feature type="compositionally biased region" description="Acidic residues" evidence="1">
    <location>
        <begin position="576"/>
        <end position="590"/>
    </location>
</feature>
<feature type="region of interest" description="Disordered" evidence="1">
    <location>
        <begin position="1"/>
        <end position="215"/>
    </location>
</feature>
<feature type="compositionally biased region" description="Polar residues" evidence="1">
    <location>
        <begin position="49"/>
        <end position="67"/>
    </location>
</feature>
<reference evidence="2" key="2">
    <citation type="submission" date="2020-05" db="UniProtKB">
        <authorList>
            <consortium name="EnsemblMetazoa"/>
        </authorList>
    </citation>
    <scope>IDENTIFICATION</scope>
    <source>
        <strain evidence="2">Indian</strain>
    </source>
</reference>
<dbReference type="VEuPathDB" id="VectorBase:ASTEI07358"/>
<dbReference type="STRING" id="30069.A0A182YFX2"/>
<name>A0A182YFX2_ANOST</name>
<feature type="compositionally biased region" description="Polar residues" evidence="1">
    <location>
        <begin position="108"/>
        <end position="123"/>
    </location>
</feature>
<dbReference type="VEuPathDB" id="VectorBase:ASTE007630"/>
<feature type="region of interest" description="Disordered" evidence="1">
    <location>
        <begin position="730"/>
        <end position="770"/>
    </location>
</feature>
<sequence length="867" mass="92904">MIANDGGKPVANAPPKTLGGVVPRDSCSEINTGTVKRRPTSLEAKEKTPSPTNADSRGIKPSNTKETLPQDEPRQEKAALRKAANSANDSGVLREGCSKKSPDDSEAIKSSNVAGNSAHAHQTTIDRRKALNESRIPATKATRLDERLKSKLKPPSALQKTPNLTSSKGDTKNSALMKSSSTTATVTGQKEKKVTSPSNVSDTTSSATGRSQKKVSFIPNLSMSAATVTTPGGNVRTSAVKTILRTRAQSLQQQQHADSSVEYKELYRDYPLPLPPYRDPPPPVPPVSTNVGTIGKQILEDQLTPEPGTKNEDVSTVVRSKLKGFGLGKLISSHTSTTSPERRNTNNYVTLPPSPKATAKTMSSKAGGDLPAIPQASPVGASAGGREEKARQPSPDDILAKPEFSSLQFKNIPVRQKKGTVPHLENYCLFDPSVDFFNEKEHKMRAIPENAVELADQVLYQDHLIYDAVVDRDSDNYFTIEPESLEIEVKNRLSLEKVEEKIDEIFNKTRTASSSSTSSTSGSSPDYPSMFNSVIETPSSNLESTDESDYGFRNRLMENLKVLVVPKSISGSIPDENAEVEEIPDEEAIMEDTASGKDTKESPSSSSSVYYGVVLKSGPVTSRLERVHQQQSVSLPNSPLVQHRLQQQHQQQLMKVNRKCDESSSSSSSATDKAAVQQKVTKMKAVTSVIAGSASQGGGGTGKVANFLPLLRSTFALDPLKSSLSLPQLPTAGGSRASSCTGAISKVPSTVPAGAQQHHQPRNGSLDSTPLFNRLRKRERPLSNHSDADSGFLSPATPPDSNGASILAACDEVLDQASSQGVGATQSTSDAVVLEQCDSIQELIQVCSTPLERVYSFIIIPPSTTVD</sequence>
<evidence type="ECO:0000313" key="2">
    <source>
        <dbReference type="EnsemblMetazoa" id="ASTEI07358-PA"/>
    </source>
</evidence>
<feature type="region of interest" description="Disordered" evidence="1">
    <location>
        <begin position="331"/>
        <end position="402"/>
    </location>
</feature>
<dbReference type="EnsemblMetazoa" id="ASTEI07358-RA">
    <property type="protein sequence ID" value="ASTEI07358-PA"/>
    <property type="gene ID" value="ASTEI07358"/>
</dbReference>
<dbReference type="Proteomes" id="UP000076408">
    <property type="component" value="Unassembled WGS sequence"/>
</dbReference>
<feature type="region of interest" description="Disordered" evidence="1">
    <location>
        <begin position="575"/>
        <end position="608"/>
    </location>
</feature>
<feature type="region of interest" description="Disordered" evidence="1">
    <location>
        <begin position="509"/>
        <end position="547"/>
    </location>
</feature>
<evidence type="ECO:0000313" key="3">
    <source>
        <dbReference type="Proteomes" id="UP000076408"/>
    </source>
</evidence>
<evidence type="ECO:0000256" key="1">
    <source>
        <dbReference type="SAM" id="MobiDB-lite"/>
    </source>
</evidence>
<protein>
    <submittedName>
        <fullName evidence="2">Uncharacterized protein</fullName>
    </submittedName>
</protein>
<dbReference type="OMA" id="TVPHLEN"/>
<accession>A0A182YFX2</accession>